<dbReference type="Pfam" id="PF20091">
    <property type="entry name" value="Abhydrolase_10"/>
    <property type="match status" value="1"/>
</dbReference>
<gene>
    <name evidence="3" type="ORF">UFOPK1495_00702</name>
</gene>
<evidence type="ECO:0000256" key="1">
    <source>
        <dbReference type="SAM" id="MobiDB-lite"/>
    </source>
</evidence>
<organism evidence="3">
    <name type="scientific">freshwater metagenome</name>
    <dbReference type="NCBI Taxonomy" id="449393"/>
    <lineage>
        <taxon>unclassified sequences</taxon>
        <taxon>metagenomes</taxon>
        <taxon>ecological metagenomes</taxon>
    </lineage>
</organism>
<evidence type="ECO:0000259" key="2">
    <source>
        <dbReference type="Pfam" id="PF20091"/>
    </source>
</evidence>
<dbReference type="PROSITE" id="PS51257">
    <property type="entry name" value="PROKAR_LIPOPROTEIN"/>
    <property type="match status" value="1"/>
</dbReference>
<name>A0A6J6CCK3_9ZZZZ</name>
<dbReference type="EMBL" id="CAEZSU010000060">
    <property type="protein sequence ID" value="CAB4548825.1"/>
    <property type="molecule type" value="Genomic_DNA"/>
</dbReference>
<accession>A0A6J6CCK3</accession>
<proteinExistence type="predicted"/>
<dbReference type="AlphaFoldDB" id="A0A6J6CCK3"/>
<dbReference type="InterPro" id="IPR045394">
    <property type="entry name" value="Abhydrolase_dom"/>
</dbReference>
<feature type="domain" description="Alpha/beta hydrolase" evidence="2">
    <location>
        <begin position="52"/>
        <end position="498"/>
    </location>
</feature>
<feature type="region of interest" description="Disordered" evidence="1">
    <location>
        <begin position="25"/>
        <end position="47"/>
    </location>
</feature>
<protein>
    <submittedName>
        <fullName evidence="3">Unannotated protein</fullName>
    </submittedName>
</protein>
<reference evidence="3" key="1">
    <citation type="submission" date="2020-05" db="EMBL/GenBank/DDBJ databases">
        <authorList>
            <person name="Chiriac C."/>
            <person name="Salcher M."/>
            <person name="Ghai R."/>
            <person name="Kavagutti S V."/>
        </authorList>
    </citation>
    <scope>NUCLEOTIDE SEQUENCE</scope>
</reference>
<sequence length="509" mass="53233">MNTRRRLYALFAVSLLGVGLLACSSDSSSSKGPKVVAPSPPSRDSVTVPTVVPATGGRGQAFIAAASGDLAAAGYEQSEFYISGTATAYQSGEPLTADGNWSVDPATTAAYKTRAIVRRPTDPANFNGNVIIEWLNVSGGLDAAPDWTYTHVELIREGYAWVGLSAQVVGIDGGPSMGLVAGYTLKAADPGRYGSLVHPGDQYSYDMYTQTGAAAWFENDLMLGGLQPERVIAIGESQSAFRLTTYVNAIGPKTDVWDGYLIHSRGNAGAALNVDVKMPVDQRIRTDLKVPVLQFQAETDMLGRGLNSIGARQPDTDLIRTWEVAGTAHADAYNLGIGDTDNGDGVGDAALFQAMLTPPASVYGGLLACTTPINTGPHTYVLRSALNSLDNWIRTGEAPESRPTLDINNGAFMLDAKGNVTGGIRTPHVDVPVAILSGLGQTGSAFCGLFGTTVAPPPAAFASWALPNGRAAFDAAWIASLDDAVAKGNILEADAVNLRTVVKNAQLPS</sequence>
<evidence type="ECO:0000313" key="3">
    <source>
        <dbReference type="EMBL" id="CAB4548825.1"/>
    </source>
</evidence>